<dbReference type="AlphaFoldDB" id="A0A9D4NB61"/>
<protein>
    <submittedName>
        <fullName evidence="2">Uncharacterized protein</fullName>
    </submittedName>
</protein>
<evidence type="ECO:0000313" key="3">
    <source>
        <dbReference type="Proteomes" id="UP000828390"/>
    </source>
</evidence>
<name>A0A9D4NB61_DREPO</name>
<evidence type="ECO:0000256" key="1">
    <source>
        <dbReference type="SAM" id="MobiDB-lite"/>
    </source>
</evidence>
<keyword evidence="3" id="KW-1185">Reference proteome</keyword>
<dbReference type="EMBL" id="JAIWYP010000001">
    <property type="protein sequence ID" value="KAH3892265.1"/>
    <property type="molecule type" value="Genomic_DNA"/>
</dbReference>
<proteinExistence type="predicted"/>
<gene>
    <name evidence="2" type="ORF">DPMN_016380</name>
</gene>
<comment type="caution">
    <text evidence="2">The sequence shown here is derived from an EMBL/GenBank/DDBJ whole genome shotgun (WGS) entry which is preliminary data.</text>
</comment>
<sequence>MEELSQFNMVLQHRASRKHANADALSRIPEREGSAEGLCVIRSGDLPCGGCKHCQRTDLWDAFIEDVDDAIPLALPTVQEVVSDLATVTDEITEGDNGETCGVGDGECVCDAVPLTLPTVQEVVCNLATVTDEITEGDNGETCGVGGGEGACDAVPLALPTVREFVRDIGMCTDASTEIGNGETGGVLDGKATTKEDNSERPDPEFQGECPSLENLFLNACRVDVLMADGDFRVCACAPEPEVGVQIAPIVLEPSSWGFTCADLIEAQGHDLDLSFALQWLTKGVEPGDSSPEAKYYWLNKEQLVLIESIIYQNNPVTDEKQLVMP</sequence>
<reference evidence="2" key="1">
    <citation type="journal article" date="2019" name="bioRxiv">
        <title>The Genome of the Zebra Mussel, Dreissena polymorpha: A Resource for Invasive Species Research.</title>
        <authorList>
            <person name="McCartney M.A."/>
            <person name="Auch B."/>
            <person name="Kono T."/>
            <person name="Mallez S."/>
            <person name="Zhang Y."/>
            <person name="Obille A."/>
            <person name="Becker A."/>
            <person name="Abrahante J.E."/>
            <person name="Garbe J."/>
            <person name="Badalamenti J.P."/>
            <person name="Herman A."/>
            <person name="Mangelson H."/>
            <person name="Liachko I."/>
            <person name="Sullivan S."/>
            <person name="Sone E.D."/>
            <person name="Koren S."/>
            <person name="Silverstein K.A.T."/>
            <person name="Beckman K.B."/>
            <person name="Gohl D.M."/>
        </authorList>
    </citation>
    <scope>NUCLEOTIDE SEQUENCE</scope>
    <source>
        <strain evidence="2">Duluth1</strain>
        <tissue evidence="2">Whole animal</tissue>
    </source>
</reference>
<feature type="region of interest" description="Disordered" evidence="1">
    <location>
        <begin position="183"/>
        <end position="206"/>
    </location>
</feature>
<reference evidence="2" key="2">
    <citation type="submission" date="2020-11" db="EMBL/GenBank/DDBJ databases">
        <authorList>
            <person name="McCartney M.A."/>
            <person name="Auch B."/>
            <person name="Kono T."/>
            <person name="Mallez S."/>
            <person name="Becker A."/>
            <person name="Gohl D.M."/>
            <person name="Silverstein K.A.T."/>
            <person name="Koren S."/>
            <person name="Bechman K.B."/>
            <person name="Herman A."/>
            <person name="Abrahante J.E."/>
            <person name="Garbe J."/>
        </authorList>
    </citation>
    <scope>NUCLEOTIDE SEQUENCE</scope>
    <source>
        <strain evidence="2">Duluth1</strain>
        <tissue evidence="2">Whole animal</tissue>
    </source>
</reference>
<feature type="compositionally biased region" description="Basic and acidic residues" evidence="1">
    <location>
        <begin position="192"/>
        <end position="204"/>
    </location>
</feature>
<evidence type="ECO:0000313" key="2">
    <source>
        <dbReference type="EMBL" id="KAH3892265.1"/>
    </source>
</evidence>
<dbReference type="Proteomes" id="UP000828390">
    <property type="component" value="Unassembled WGS sequence"/>
</dbReference>
<organism evidence="2 3">
    <name type="scientific">Dreissena polymorpha</name>
    <name type="common">Zebra mussel</name>
    <name type="synonym">Mytilus polymorpha</name>
    <dbReference type="NCBI Taxonomy" id="45954"/>
    <lineage>
        <taxon>Eukaryota</taxon>
        <taxon>Metazoa</taxon>
        <taxon>Spiralia</taxon>
        <taxon>Lophotrochozoa</taxon>
        <taxon>Mollusca</taxon>
        <taxon>Bivalvia</taxon>
        <taxon>Autobranchia</taxon>
        <taxon>Heteroconchia</taxon>
        <taxon>Euheterodonta</taxon>
        <taxon>Imparidentia</taxon>
        <taxon>Neoheterodontei</taxon>
        <taxon>Myida</taxon>
        <taxon>Dreissenoidea</taxon>
        <taxon>Dreissenidae</taxon>
        <taxon>Dreissena</taxon>
    </lineage>
</organism>
<accession>A0A9D4NB61</accession>